<dbReference type="RefSeq" id="WP_344275734.1">
    <property type="nucleotide sequence ID" value="NZ_BAAAMR010000070.1"/>
</dbReference>
<reference evidence="2 3" key="1">
    <citation type="journal article" date="2019" name="Int. J. Syst. Evol. Microbiol.">
        <title>The Global Catalogue of Microorganisms (GCM) 10K type strain sequencing project: providing services to taxonomists for standard genome sequencing and annotation.</title>
        <authorList>
            <consortium name="The Broad Institute Genomics Platform"/>
            <consortium name="The Broad Institute Genome Sequencing Center for Infectious Disease"/>
            <person name="Wu L."/>
            <person name="Ma J."/>
        </authorList>
    </citation>
    <scope>NUCLEOTIDE SEQUENCE [LARGE SCALE GENOMIC DNA]</scope>
    <source>
        <strain evidence="2 3">JCM 13850</strain>
    </source>
</reference>
<evidence type="ECO:0000313" key="2">
    <source>
        <dbReference type="EMBL" id="GAA2155862.1"/>
    </source>
</evidence>
<dbReference type="EMBL" id="BAAAMR010000070">
    <property type="protein sequence ID" value="GAA2155862.1"/>
    <property type="molecule type" value="Genomic_DNA"/>
</dbReference>
<accession>A0ABN3A8D3</accession>
<sequence length="270" mass="30523">MRARELIDPKSSMWAWLAFDLWFQRTQRKFSLAQVGRIVHAARGTVSNWEAGRLRPKEDHMKRLDEAWNTGGHFARLLWYAQTGHDPDWFKQYVQYEEAADVFKIFNGKNLPVLVQTEAYAQAILWMAGRKREAEAESKARMKRQSILARPEPPYVWIIIDQEVLECPVGGKEVMRGQMRRLLDIGDDPKLTVRVVPRIAGPHPGHDGPFQLLTIGGRDVAYAGAQLGGRLIEAGDETAGLGIKFDQIGAIALSRDASLDLVAETMRAYE</sequence>
<organism evidence="2 3">
    <name type="scientific">Actinomadura napierensis</name>
    <dbReference type="NCBI Taxonomy" id="267854"/>
    <lineage>
        <taxon>Bacteria</taxon>
        <taxon>Bacillati</taxon>
        <taxon>Actinomycetota</taxon>
        <taxon>Actinomycetes</taxon>
        <taxon>Streptosporangiales</taxon>
        <taxon>Thermomonosporaceae</taxon>
        <taxon>Actinomadura</taxon>
    </lineage>
</organism>
<name>A0ABN3A8D3_9ACTN</name>
<proteinExistence type="predicted"/>
<dbReference type="Gene3D" id="1.10.260.40">
    <property type="entry name" value="lambda repressor-like DNA-binding domains"/>
    <property type="match status" value="1"/>
</dbReference>
<evidence type="ECO:0000259" key="1">
    <source>
        <dbReference type="PROSITE" id="PS50943"/>
    </source>
</evidence>
<feature type="domain" description="HTH cro/C1-type" evidence="1">
    <location>
        <begin position="21"/>
        <end position="64"/>
    </location>
</feature>
<dbReference type="InterPro" id="IPR043917">
    <property type="entry name" value="DUF5753"/>
</dbReference>
<dbReference type="PROSITE" id="PS50943">
    <property type="entry name" value="HTH_CROC1"/>
    <property type="match status" value="1"/>
</dbReference>
<dbReference type="SUPFAM" id="SSF47413">
    <property type="entry name" value="lambda repressor-like DNA-binding domains"/>
    <property type="match status" value="1"/>
</dbReference>
<dbReference type="Pfam" id="PF19054">
    <property type="entry name" value="DUF5753"/>
    <property type="match status" value="1"/>
</dbReference>
<protein>
    <recommendedName>
        <fullName evidence="1">HTH cro/C1-type domain-containing protein</fullName>
    </recommendedName>
</protein>
<dbReference type="CDD" id="cd00093">
    <property type="entry name" value="HTH_XRE"/>
    <property type="match status" value="1"/>
</dbReference>
<dbReference type="Proteomes" id="UP001501020">
    <property type="component" value="Unassembled WGS sequence"/>
</dbReference>
<dbReference type="InterPro" id="IPR001387">
    <property type="entry name" value="Cro/C1-type_HTH"/>
</dbReference>
<keyword evidence="3" id="KW-1185">Reference proteome</keyword>
<gene>
    <name evidence="2" type="ORF">GCM10009727_64120</name>
</gene>
<comment type="caution">
    <text evidence="2">The sequence shown here is derived from an EMBL/GenBank/DDBJ whole genome shotgun (WGS) entry which is preliminary data.</text>
</comment>
<evidence type="ECO:0000313" key="3">
    <source>
        <dbReference type="Proteomes" id="UP001501020"/>
    </source>
</evidence>
<dbReference type="InterPro" id="IPR010982">
    <property type="entry name" value="Lambda_DNA-bd_dom_sf"/>
</dbReference>